<feature type="transmembrane region" description="Helical" evidence="5">
    <location>
        <begin position="85"/>
        <end position="106"/>
    </location>
</feature>
<accession>A0ABT4CVP3</accession>
<evidence type="ECO:0000256" key="4">
    <source>
        <dbReference type="ARBA" id="ARBA00023136"/>
    </source>
</evidence>
<sequence length="147" mass="16998">MSENTSILRKNLVQFITYSLIGGSNVIINFLVLNILSYLTNIYSAIDTYSKIMLYLFEIIAFIVYSLNGYHLNKKITFRANKSSYLKYTLVLGTSAFFNINIFVWLTAHNIFNFPIKLWFNLSKLTASITVGIITFLVNKFFIFKNT</sequence>
<protein>
    <submittedName>
        <fullName evidence="7">GtrA family protein</fullName>
    </submittedName>
</protein>
<evidence type="ECO:0000256" key="2">
    <source>
        <dbReference type="ARBA" id="ARBA00022692"/>
    </source>
</evidence>
<evidence type="ECO:0000259" key="6">
    <source>
        <dbReference type="Pfam" id="PF04138"/>
    </source>
</evidence>
<keyword evidence="2 5" id="KW-0812">Transmembrane</keyword>
<feature type="transmembrane region" description="Helical" evidence="5">
    <location>
        <begin position="118"/>
        <end position="138"/>
    </location>
</feature>
<name>A0ABT4CVP3_9CLOT</name>
<keyword evidence="4 5" id="KW-0472">Membrane</keyword>
<reference evidence="7" key="1">
    <citation type="submission" date="2022-12" db="EMBL/GenBank/DDBJ databases">
        <authorList>
            <person name="Wang J."/>
        </authorList>
    </citation>
    <scope>NUCLEOTIDE SEQUENCE</scope>
    <source>
        <strain evidence="7">HY-42-06</strain>
    </source>
</reference>
<feature type="transmembrane region" description="Helical" evidence="5">
    <location>
        <begin position="12"/>
        <end position="32"/>
    </location>
</feature>
<comment type="caution">
    <text evidence="7">The sequence shown here is derived from an EMBL/GenBank/DDBJ whole genome shotgun (WGS) entry which is preliminary data.</text>
</comment>
<evidence type="ECO:0000256" key="1">
    <source>
        <dbReference type="ARBA" id="ARBA00004141"/>
    </source>
</evidence>
<gene>
    <name evidence="7" type="ORF">OXH55_16745</name>
</gene>
<proteinExistence type="predicted"/>
<dbReference type="Proteomes" id="UP001079657">
    <property type="component" value="Unassembled WGS sequence"/>
</dbReference>
<dbReference type="Pfam" id="PF04138">
    <property type="entry name" value="GtrA_DPMS_TM"/>
    <property type="match status" value="1"/>
</dbReference>
<feature type="domain" description="GtrA/DPMS transmembrane" evidence="6">
    <location>
        <begin position="18"/>
        <end position="144"/>
    </location>
</feature>
<keyword evidence="3 5" id="KW-1133">Transmembrane helix</keyword>
<evidence type="ECO:0000256" key="3">
    <source>
        <dbReference type="ARBA" id="ARBA00022989"/>
    </source>
</evidence>
<evidence type="ECO:0000256" key="5">
    <source>
        <dbReference type="SAM" id="Phobius"/>
    </source>
</evidence>
<evidence type="ECO:0000313" key="7">
    <source>
        <dbReference type="EMBL" id="MCY6372281.1"/>
    </source>
</evidence>
<organism evidence="7 8">
    <name type="scientific">Clostridium ganghwense</name>
    <dbReference type="NCBI Taxonomy" id="312089"/>
    <lineage>
        <taxon>Bacteria</taxon>
        <taxon>Bacillati</taxon>
        <taxon>Bacillota</taxon>
        <taxon>Clostridia</taxon>
        <taxon>Eubacteriales</taxon>
        <taxon>Clostridiaceae</taxon>
        <taxon>Clostridium</taxon>
    </lineage>
</organism>
<dbReference type="EMBL" id="JAPQES010000007">
    <property type="protein sequence ID" value="MCY6372281.1"/>
    <property type="molecule type" value="Genomic_DNA"/>
</dbReference>
<dbReference type="InterPro" id="IPR007267">
    <property type="entry name" value="GtrA_DPMS_TM"/>
</dbReference>
<feature type="transmembrane region" description="Helical" evidence="5">
    <location>
        <begin position="52"/>
        <end position="73"/>
    </location>
</feature>
<comment type="subcellular location">
    <subcellularLocation>
        <location evidence="1">Membrane</location>
        <topology evidence="1">Multi-pass membrane protein</topology>
    </subcellularLocation>
</comment>
<evidence type="ECO:0000313" key="8">
    <source>
        <dbReference type="Proteomes" id="UP001079657"/>
    </source>
</evidence>
<keyword evidence="8" id="KW-1185">Reference proteome</keyword>
<dbReference type="RefSeq" id="WP_268051244.1">
    <property type="nucleotide sequence ID" value="NZ_JAPQES010000007.1"/>
</dbReference>